<proteinExistence type="predicted"/>
<protein>
    <recommendedName>
        <fullName evidence="3 18">DNA polymerase III subunit epsilon</fullName>
        <ecNumber evidence="2 18">2.7.7.7</ecNumber>
    </recommendedName>
</protein>
<comment type="cofactor">
    <cofactor evidence="1 18">
        <name>Mn(2+)</name>
        <dbReference type="ChEBI" id="CHEBI:29035"/>
    </cofactor>
</comment>
<dbReference type="InterPro" id="IPR012337">
    <property type="entry name" value="RNaseH-like_sf"/>
</dbReference>
<keyword evidence="7 18" id="KW-0540">Nuclease</keyword>
<dbReference type="NCBIfam" id="TIGR00573">
    <property type="entry name" value="dnaq"/>
    <property type="match status" value="1"/>
</dbReference>
<evidence type="ECO:0000256" key="9">
    <source>
        <dbReference type="ARBA" id="ARBA00022801"/>
    </source>
</evidence>
<dbReference type="NCBIfam" id="NF004316">
    <property type="entry name" value="PRK05711.1"/>
    <property type="match status" value="1"/>
</dbReference>
<evidence type="ECO:0000256" key="14">
    <source>
        <dbReference type="ARBA" id="ARBA00049244"/>
    </source>
</evidence>
<keyword evidence="8 17" id="KW-0479">Metal-binding</keyword>
<sequence>MRQIILDTETTGLEWRKGNRIVEIGCVELLERRPSGNNYHQYLKPDCEFEQGAQEVTGLTLEFLADKPDFAQVVDEFLAYIDGAELIIHNAAFDLGFLDNELSLLGDHYGKITDRCTVIDTLKMARERFPGQRNSLDALCRRLGVDNAHRQLHGGLLDAQILGDVYIALTSGQEEIGFGSADDNKPGSSHAQTFDTSRLLPRPRVVATASELEAHEARLAKLRKKAGRAIWDGEPEAVEAVSA</sequence>
<evidence type="ECO:0000313" key="21">
    <source>
        <dbReference type="Proteomes" id="UP000198157"/>
    </source>
</evidence>
<dbReference type="GO" id="GO:0045004">
    <property type="term" value="P:DNA replication proofreading"/>
    <property type="evidence" value="ECO:0007669"/>
    <property type="project" value="TreeGrafter"/>
</dbReference>
<dbReference type="EMBL" id="NIVS01000011">
    <property type="protein sequence ID" value="OWQ55694.1"/>
    <property type="molecule type" value="Genomic_DNA"/>
</dbReference>
<feature type="binding site" evidence="16">
    <location>
        <position position="9"/>
    </location>
    <ligand>
        <name>substrate</name>
    </ligand>
</feature>
<comment type="caution">
    <text evidence="20">The sequence shown here is derived from an EMBL/GenBank/DDBJ whole genome shotgun (WGS) entry which is preliminary data.</text>
</comment>
<evidence type="ECO:0000256" key="10">
    <source>
        <dbReference type="ARBA" id="ARBA00022839"/>
    </source>
</evidence>
<dbReference type="GO" id="GO:0005829">
    <property type="term" value="C:cytosol"/>
    <property type="evidence" value="ECO:0007669"/>
    <property type="project" value="TreeGrafter"/>
</dbReference>
<keyword evidence="6 18" id="KW-0235">DNA replication</keyword>
<dbReference type="PANTHER" id="PTHR30231">
    <property type="entry name" value="DNA POLYMERASE III SUBUNIT EPSILON"/>
    <property type="match status" value="1"/>
</dbReference>
<evidence type="ECO:0000256" key="16">
    <source>
        <dbReference type="PIRSR" id="PIRSR606309-2"/>
    </source>
</evidence>
<keyword evidence="9 18" id="KW-0378">Hydrolase</keyword>
<feature type="binding site" evidence="16">
    <location>
        <position position="158"/>
    </location>
    <ligand>
        <name>substrate</name>
    </ligand>
</feature>
<gene>
    <name evidence="18" type="primary">dnaQ</name>
    <name evidence="20" type="ORF">CEE60_05270</name>
</gene>
<evidence type="ECO:0000259" key="19">
    <source>
        <dbReference type="SMART" id="SM00479"/>
    </source>
</evidence>
<evidence type="ECO:0000256" key="1">
    <source>
        <dbReference type="ARBA" id="ARBA00001936"/>
    </source>
</evidence>
<feature type="binding site" evidence="17">
    <location>
        <position position="9"/>
    </location>
    <ligand>
        <name>a divalent metal cation</name>
        <dbReference type="ChEBI" id="CHEBI:60240"/>
        <label>1</label>
        <note>catalytic</note>
    </ligand>
</feature>
<dbReference type="GO" id="GO:0008408">
    <property type="term" value="F:3'-5' exonuclease activity"/>
    <property type="evidence" value="ECO:0007669"/>
    <property type="project" value="TreeGrafter"/>
</dbReference>
<dbReference type="SUPFAM" id="SSF53098">
    <property type="entry name" value="Ribonuclease H-like"/>
    <property type="match status" value="1"/>
</dbReference>
<dbReference type="AlphaFoldDB" id="A0A246HPZ1"/>
<dbReference type="InterPro" id="IPR013520">
    <property type="entry name" value="Ribonucl_H"/>
</dbReference>
<evidence type="ECO:0000256" key="11">
    <source>
        <dbReference type="ARBA" id="ARBA00022842"/>
    </source>
</evidence>
<keyword evidence="12 18" id="KW-0239">DNA-directed DNA polymerase</keyword>
<evidence type="ECO:0000256" key="3">
    <source>
        <dbReference type="ARBA" id="ARBA00020352"/>
    </source>
</evidence>
<evidence type="ECO:0000256" key="6">
    <source>
        <dbReference type="ARBA" id="ARBA00022705"/>
    </source>
</evidence>
<keyword evidence="10 18" id="KW-0269">Exonuclease</keyword>
<evidence type="ECO:0000256" key="4">
    <source>
        <dbReference type="ARBA" id="ARBA00022679"/>
    </source>
</evidence>
<dbReference type="Proteomes" id="UP000198157">
    <property type="component" value="Unassembled WGS sequence"/>
</dbReference>
<comment type="subunit">
    <text evidence="18">DNA polymerase III contains a core (composed of alpha, epsilon and theta chains) that associates with a tau subunit. This core dimerizes to form the POLIII' complex. PolIII' associates with the gamma complex (composed of gamma, delta, delta', psi and chi chains) and with the beta chain to form the complete DNA polymerase III complex.</text>
</comment>
<dbReference type="GO" id="GO:0046872">
    <property type="term" value="F:metal ion binding"/>
    <property type="evidence" value="ECO:0007669"/>
    <property type="project" value="UniProtKB-KW"/>
</dbReference>
<keyword evidence="4 18" id="KW-0808">Transferase</keyword>
<keyword evidence="13 17" id="KW-0464">Manganese</keyword>
<dbReference type="Gene3D" id="3.30.420.10">
    <property type="entry name" value="Ribonuclease H-like superfamily/Ribonuclease H"/>
    <property type="match status" value="1"/>
</dbReference>
<dbReference type="Pfam" id="PF00929">
    <property type="entry name" value="RNase_T"/>
    <property type="match status" value="1"/>
</dbReference>
<evidence type="ECO:0000256" key="7">
    <source>
        <dbReference type="ARBA" id="ARBA00022722"/>
    </source>
</evidence>
<comment type="cofactor">
    <cofactor evidence="17">
        <name>Mg(2+)</name>
        <dbReference type="ChEBI" id="CHEBI:18420"/>
    </cofactor>
    <cofactor evidence="17">
        <name>Mn(2+)</name>
        <dbReference type="ChEBI" id="CHEBI:29035"/>
    </cofactor>
    <text evidence="17">Binds 2 divalent metal cations. Magnesium or manganese.</text>
</comment>
<feature type="binding site" evidence="17">
    <location>
        <position position="158"/>
    </location>
    <ligand>
        <name>a divalent metal cation</name>
        <dbReference type="ChEBI" id="CHEBI:60240"/>
        <label>1</label>
        <note>catalytic</note>
    </ligand>
</feature>
<comment type="catalytic activity">
    <reaction evidence="14 18">
        <text>DNA(n) + a 2'-deoxyribonucleoside 5'-triphosphate = DNA(n+1) + diphosphate</text>
        <dbReference type="Rhea" id="RHEA:22508"/>
        <dbReference type="Rhea" id="RHEA-COMP:17339"/>
        <dbReference type="Rhea" id="RHEA-COMP:17340"/>
        <dbReference type="ChEBI" id="CHEBI:33019"/>
        <dbReference type="ChEBI" id="CHEBI:61560"/>
        <dbReference type="ChEBI" id="CHEBI:173112"/>
        <dbReference type="EC" id="2.7.7.7"/>
    </reaction>
</comment>
<evidence type="ECO:0000256" key="12">
    <source>
        <dbReference type="ARBA" id="ARBA00022932"/>
    </source>
</evidence>
<dbReference type="GO" id="GO:0003677">
    <property type="term" value="F:DNA binding"/>
    <property type="evidence" value="ECO:0007669"/>
    <property type="project" value="InterPro"/>
</dbReference>
<dbReference type="FunFam" id="3.30.420.10:FF:000012">
    <property type="entry name" value="DNA polymerase III subunit epsilon"/>
    <property type="match status" value="1"/>
</dbReference>
<dbReference type="NCBIfam" id="TIGR01406">
    <property type="entry name" value="dnaQ_proteo"/>
    <property type="match status" value="1"/>
</dbReference>
<dbReference type="PANTHER" id="PTHR30231:SF41">
    <property type="entry name" value="DNA POLYMERASE III SUBUNIT EPSILON"/>
    <property type="match status" value="1"/>
</dbReference>
<organism evidence="20 21">
    <name type="scientific">Stenotrophomonas maltophilia</name>
    <name type="common">Pseudomonas maltophilia</name>
    <name type="synonym">Xanthomonas maltophilia</name>
    <dbReference type="NCBI Taxonomy" id="40324"/>
    <lineage>
        <taxon>Bacteria</taxon>
        <taxon>Pseudomonadati</taxon>
        <taxon>Pseudomonadota</taxon>
        <taxon>Gammaproteobacteria</taxon>
        <taxon>Lysobacterales</taxon>
        <taxon>Lysobacteraceae</taxon>
        <taxon>Stenotrophomonas</taxon>
        <taxon>Stenotrophomonas maltophilia group</taxon>
    </lineage>
</organism>
<dbReference type="CDD" id="cd06131">
    <property type="entry name" value="DNA_pol_III_epsilon_Ecoli_like"/>
    <property type="match status" value="1"/>
</dbReference>
<accession>A0A246HPZ1</accession>
<feature type="binding site" evidence="16">
    <location>
        <position position="7"/>
    </location>
    <ligand>
        <name>substrate</name>
    </ligand>
</feature>
<feature type="binding site" evidence="17">
    <location>
        <position position="7"/>
    </location>
    <ligand>
        <name>a divalent metal cation</name>
        <dbReference type="ChEBI" id="CHEBI:60240"/>
        <label>1</label>
        <note>catalytic</note>
    </ligand>
</feature>
<dbReference type="InterPro" id="IPR036397">
    <property type="entry name" value="RNaseH_sf"/>
</dbReference>
<dbReference type="SMART" id="SM00479">
    <property type="entry name" value="EXOIII"/>
    <property type="match status" value="1"/>
</dbReference>
<evidence type="ECO:0000256" key="17">
    <source>
        <dbReference type="PIRSR" id="PIRSR606309-3"/>
    </source>
</evidence>
<dbReference type="EC" id="2.7.7.7" evidence="2 18"/>
<keyword evidence="11 17" id="KW-0460">Magnesium</keyword>
<comment type="function">
    <text evidence="18">DNA polymerase III is a complex, multichain enzyme responsible for most of the replicative synthesis in bacteria. The epsilon subunit contain the editing function and is a proofreading 3'-5' exonuclease.</text>
</comment>
<dbReference type="InterPro" id="IPR006309">
    <property type="entry name" value="DnaQ_proteo"/>
</dbReference>
<dbReference type="GO" id="GO:0003887">
    <property type="term" value="F:DNA-directed DNA polymerase activity"/>
    <property type="evidence" value="ECO:0007669"/>
    <property type="project" value="UniProtKB-KW"/>
</dbReference>
<evidence type="ECO:0000256" key="18">
    <source>
        <dbReference type="RuleBase" id="RU364087"/>
    </source>
</evidence>
<evidence type="ECO:0000313" key="20">
    <source>
        <dbReference type="EMBL" id="OWQ55694.1"/>
    </source>
</evidence>
<evidence type="ECO:0000256" key="2">
    <source>
        <dbReference type="ARBA" id="ARBA00012417"/>
    </source>
</evidence>
<evidence type="ECO:0000256" key="8">
    <source>
        <dbReference type="ARBA" id="ARBA00022723"/>
    </source>
</evidence>
<evidence type="ECO:0000256" key="15">
    <source>
        <dbReference type="PIRSR" id="PIRSR606309-1"/>
    </source>
</evidence>
<feature type="active site" description="Proton acceptor" evidence="15">
    <location>
        <position position="153"/>
    </location>
</feature>
<evidence type="ECO:0000256" key="5">
    <source>
        <dbReference type="ARBA" id="ARBA00022695"/>
    </source>
</evidence>
<dbReference type="InterPro" id="IPR006054">
    <property type="entry name" value="DnaQ"/>
</dbReference>
<evidence type="ECO:0000256" key="13">
    <source>
        <dbReference type="ARBA" id="ARBA00023211"/>
    </source>
</evidence>
<reference evidence="20 21" key="1">
    <citation type="submission" date="2017-06" db="EMBL/GenBank/DDBJ databases">
        <authorList>
            <person name="Kim H.J."/>
            <person name="Triplett B.A."/>
        </authorList>
    </citation>
    <scope>NUCLEOTIDE SEQUENCE [LARGE SCALE GENOMIC DNA]</scope>
    <source>
        <strain evidence="20 21">13146</strain>
    </source>
</reference>
<feature type="domain" description="Exonuclease" evidence="19">
    <location>
        <begin position="2"/>
        <end position="175"/>
    </location>
</feature>
<keyword evidence="5 18" id="KW-0548">Nucleotidyltransferase</keyword>
<name>A0A246HPZ1_STEMA</name>
<dbReference type="OrthoDB" id="9804290at2"/>